<evidence type="ECO:0000256" key="1">
    <source>
        <dbReference type="ARBA" id="ARBA00004442"/>
    </source>
</evidence>
<keyword evidence="2" id="KW-0732">Signal</keyword>
<dbReference type="InterPro" id="IPR011990">
    <property type="entry name" value="TPR-like_helical_dom_sf"/>
</dbReference>
<evidence type="ECO:0000256" key="3">
    <source>
        <dbReference type="ARBA" id="ARBA00023136"/>
    </source>
</evidence>
<organism evidence="7">
    <name type="scientific">bioreactor metagenome</name>
    <dbReference type="NCBI Taxonomy" id="1076179"/>
    <lineage>
        <taxon>unclassified sequences</taxon>
        <taxon>metagenomes</taxon>
        <taxon>ecological metagenomes</taxon>
    </lineage>
</organism>
<dbReference type="PROSITE" id="PS51257">
    <property type="entry name" value="PROKAR_LIPOPROTEIN"/>
    <property type="match status" value="1"/>
</dbReference>
<keyword evidence="4" id="KW-0998">Cell outer membrane</keyword>
<dbReference type="Gene3D" id="1.25.40.390">
    <property type="match status" value="1"/>
</dbReference>
<evidence type="ECO:0000259" key="5">
    <source>
        <dbReference type="Pfam" id="PF07980"/>
    </source>
</evidence>
<comment type="caution">
    <text evidence="7">The sequence shown here is derived from an EMBL/GenBank/DDBJ whole genome shotgun (WGS) entry which is preliminary data.</text>
</comment>
<accession>A0A644V102</accession>
<dbReference type="Pfam" id="PF07980">
    <property type="entry name" value="SusD_RagB"/>
    <property type="match status" value="1"/>
</dbReference>
<evidence type="ECO:0000256" key="2">
    <source>
        <dbReference type="ARBA" id="ARBA00022729"/>
    </source>
</evidence>
<keyword evidence="3" id="KW-0472">Membrane</keyword>
<feature type="domain" description="SusD-like N-terminal" evidence="6">
    <location>
        <begin position="78"/>
        <end position="215"/>
    </location>
</feature>
<dbReference type="InterPro" id="IPR033985">
    <property type="entry name" value="SusD-like_N"/>
</dbReference>
<dbReference type="InterPro" id="IPR012944">
    <property type="entry name" value="SusD_RagB_dom"/>
</dbReference>
<dbReference type="EMBL" id="VSSQ01000198">
    <property type="protein sequence ID" value="MPL85019.1"/>
    <property type="molecule type" value="Genomic_DNA"/>
</dbReference>
<dbReference type="AlphaFoldDB" id="A0A644V102"/>
<proteinExistence type="predicted"/>
<dbReference type="CDD" id="cd08977">
    <property type="entry name" value="SusD"/>
    <property type="match status" value="1"/>
</dbReference>
<name>A0A644V102_9ZZZZ</name>
<comment type="subcellular location">
    <subcellularLocation>
        <location evidence="1">Cell outer membrane</location>
    </subcellularLocation>
</comment>
<evidence type="ECO:0000313" key="7">
    <source>
        <dbReference type="EMBL" id="MPL85019.1"/>
    </source>
</evidence>
<reference evidence="7" key="1">
    <citation type="submission" date="2019-08" db="EMBL/GenBank/DDBJ databases">
        <authorList>
            <person name="Kucharzyk K."/>
            <person name="Murdoch R.W."/>
            <person name="Higgins S."/>
            <person name="Loffler F."/>
        </authorList>
    </citation>
    <scope>NUCLEOTIDE SEQUENCE</scope>
</reference>
<dbReference type="SUPFAM" id="SSF48452">
    <property type="entry name" value="TPR-like"/>
    <property type="match status" value="1"/>
</dbReference>
<dbReference type="Pfam" id="PF14322">
    <property type="entry name" value="SusD-like_3"/>
    <property type="match status" value="1"/>
</dbReference>
<sequence length="498" mass="56467">MRTKIYLLIVAFGLLFTSCDLTETPYGFYSEDNFYKTPEDAEASLMFAYNSLTFIEYSRGIFYIGELASDICDVKPDEAYGSQQLNNWTADASNETLTYFYKYCYISINRSNAVIDNVKNSTFNDEIKKRLLGEAYFLRAYSYHNLAKVFGVVPVQTNMVKSISQTTPAMAKNLEEVYNFIISDLKTAESLLSVNQKVGRADKVAAQALLARTYLTIASAKESGVEKYKEMNKDVNVMYDSAAYYASKVLYDQSNYHLDTDLHHIYDVDYPDGPEHIFIMSGDRTGTSEGNYSKIGMMFHPWVDGVPFYIKNPDGTFTYATNGWDVFRTNSAFYNTFAGNDKRKTELIVSSVYNSSGALAGSVGGKFMYPFTRKYVDPKFVGEKSSARPYLIRFSEVALIYAEAVGPTEQGYYWVNQIRNRAGLSDLNPALNKDEFRDALIQERAWEFAYEGQRLYDLRRKAIVTQKDPKAIAAGITEAQAAFYPIPQMEIDLNSNLQ</sequence>
<gene>
    <name evidence="7" type="ORF">SDC9_30985</name>
</gene>
<evidence type="ECO:0000256" key="4">
    <source>
        <dbReference type="ARBA" id="ARBA00023237"/>
    </source>
</evidence>
<dbReference type="GO" id="GO:0009279">
    <property type="term" value="C:cell outer membrane"/>
    <property type="evidence" value="ECO:0007669"/>
    <property type="project" value="UniProtKB-SubCell"/>
</dbReference>
<feature type="domain" description="RagB/SusD" evidence="5">
    <location>
        <begin position="351"/>
        <end position="497"/>
    </location>
</feature>
<evidence type="ECO:0000259" key="6">
    <source>
        <dbReference type="Pfam" id="PF14322"/>
    </source>
</evidence>
<protein>
    <submittedName>
        <fullName evidence="7">SusD-like protein</fullName>
    </submittedName>
</protein>